<reference evidence="8" key="1">
    <citation type="submission" date="2016-12" db="EMBL/GenBank/DDBJ databases">
        <authorList>
            <person name="Meng X."/>
        </authorList>
    </citation>
    <scope>NUCLEOTIDE SEQUENCE [LARGE SCALE GENOMIC DNA]</scope>
    <source>
        <strain evidence="8">DSM 20732</strain>
    </source>
</reference>
<dbReference type="STRING" id="52770.BSZ40_08705"/>
<comment type="similarity">
    <text evidence="6">Belongs to the nlpA lipoprotein family.</text>
</comment>
<protein>
    <recommendedName>
        <fullName evidence="6">Lipoprotein</fullName>
    </recommendedName>
</protein>
<organism evidence="7 8">
    <name type="scientific">Buchananella hordeovulneris</name>
    <dbReference type="NCBI Taxonomy" id="52770"/>
    <lineage>
        <taxon>Bacteria</taxon>
        <taxon>Bacillati</taxon>
        <taxon>Actinomycetota</taxon>
        <taxon>Actinomycetes</taxon>
        <taxon>Actinomycetales</taxon>
        <taxon>Actinomycetaceae</taxon>
        <taxon>Buchananella</taxon>
    </lineage>
</organism>
<evidence type="ECO:0000256" key="6">
    <source>
        <dbReference type="PIRNR" id="PIRNR002854"/>
    </source>
</evidence>
<keyword evidence="5 6" id="KW-0449">Lipoprotein</keyword>
<dbReference type="InParanoid" id="A0A1Q5PUQ4"/>
<dbReference type="GO" id="GO:0016020">
    <property type="term" value="C:membrane"/>
    <property type="evidence" value="ECO:0007669"/>
    <property type="project" value="UniProtKB-SubCell"/>
</dbReference>
<dbReference type="SUPFAM" id="SSF53850">
    <property type="entry name" value="Periplasmic binding protein-like II"/>
    <property type="match status" value="1"/>
</dbReference>
<evidence type="ECO:0000256" key="1">
    <source>
        <dbReference type="ARBA" id="ARBA00004635"/>
    </source>
</evidence>
<dbReference type="PIRSF" id="PIRSF002854">
    <property type="entry name" value="MetQ"/>
    <property type="match status" value="1"/>
</dbReference>
<dbReference type="Pfam" id="PF03180">
    <property type="entry name" value="Lipoprotein_9"/>
    <property type="match status" value="1"/>
</dbReference>
<evidence type="ECO:0000313" key="8">
    <source>
        <dbReference type="Proteomes" id="UP000185612"/>
    </source>
</evidence>
<keyword evidence="2" id="KW-0732">Signal</keyword>
<evidence type="ECO:0000256" key="4">
    <source>
        <dbReference type="ARBA" id="ARBA00023139"/>
    </source>
</evidence>
<keyword evidence="3" id="KW-0472">Membrane</keyword>
<comment type="caution">
    <text evidence="7">The sequence shown here is derived from an EMBL/GenBank/DDBJ whole genome shotgun (WGS) entry which is preliminary data.</text>
</comment>
<dbReference type="Proteomes" id="UP000185612">
    <property type="component" value="Unassembled WGS sequence"/>
</dbReference>
<keyword evidence="8" id="KW-1185">Reference proteome</keyword>
<accession>A0A1Q5PUQ4</accession>
<proteinExistence type="inferred from homology"/>
<evidence type="ECO:0000256" key="3">
    <source>
        <dbReference type="ARBA" id="ARBA00023136"/>
    </source>
</evidence>
<dbReference type="InterPro" id="IPR004872">
    <property type="entry name" value="Lipoprotein_NlpA"/>
</dbReference>
<dbReference type="AlphaFoldDB" id="A0A1Q5PUQ4"/>
<comment type="subcellular location">
    <subcellularLocation>
        <location evidence="1">Membrane</location>
        <topology evidence="1">Lipid-anchor</topology>
    </subcellularLocation>
</comment>
<sequence length="293" mass="30649">MTFTAATALVLAGCGGTDASAPTTSAPQEGGSAAAGGWSEADAVDGITIADGVATIKIGATPVPHADILNFVNEKLAGAANLKIEVVEFTDYQLPNSALQGGDIAGNFYQTPNFLAQQENEKGYTFEAFSPGVHVEPLGFYSDKHKKIDDLPNGATIAINNDPANTARALKLLADNKLIKLADVELPTDTDITENPKNLKFQLVDGAQTARALADVDAAVINGNYAIEAGKVPAKDALALEAGENSPYSNLLVVREADAKNPVLVKLNELLTSPEVKEFITSKWNDGSVIPAF</sequence>
<dbReference type="PANTHER" id="PTHR30429:SF0">
    <property type="entry name" value="METHIONINE-BINDING LIPOPROTEIN METQ"/>
    <property type="match status" value="1"/>
</dbReference>
<evidence type="ECO:0000256" key="5">
    <source>
        <dbReference type="ARBA" id="ARBA00023288"/>
    </source>
</evidence>
<evidence type="ECO:0000256" key="2">
    <source>
        <dbReference type="ARBA" id="ARBA00022729"/>
    </source>
</evidence>
<evidence type="ECO:0000313" key="7">
    <source>
        <dbReference type="EMBL" id="OKL51222.1"/>
    </source>
</evidence>
<gene>
    <name evidence="7" type="ORF">BSZ40_08705</name>
</gene>
<dbReference type="PANTHER" id="PTHR30429">
    <property type="entry name" value="D-METHIONINE-BINDING LIPOPROTEIN METQ"/>
    <property type="match status" value="1"/>
</dbReference>
<dbReference type="EMBL" id="MQVS01000009">
    <property type="protein sequence ID" value="OKL51222.1"/>
    <property type="molecule type" value="Genomic_DNA"/>
</dbReference>
<keyword evidence="4" id="KW-0564">Palmitate</keyword>
<name>A0A1Q5PUQ4_9ACTO</name>
<dbReference type="Gene3D" id="3.40.190.10">
    <property type="entry name" value="Periplasmic binding protein-like II"/>
    <property type="match status" value="2"/>
</dbReference>